<dbReference type="Gene3D" id="3.40.50.1820">
    <property type="entry name" value="alpha/beta hydrolase"/>
    <property type="match status" value="1"/>
</dbReference>
<protein>
    <submittedName>
        <fullName evidence="3">Alpha/Beta hydrolase protein</fullName>
    </submittedName>
</protein>
<dbReference type="EMBL" id="KZ992203">
    <property type="protein sequence ID" value="RKP22363.1"/>
    <property type="molecule type" value="Genomic_DNA"/>
</dbReference>
<name>A0A4P9YR76_9FUNG</name>
<sequence length="279" mass="30077">MRVFARAGLRSHGYDQRGFGKTGQRNGVLGDSEGFEKVLDDVVAANERVRIDGLPHFLYGHSMGGLIVLSYGVLRNAQHPVTGIVSTGPAIHPDKSVRPGILKRSSLSLVARLLPSFQIEMHLVKDLLDQGDAMLDKGYAHISVPVLIIHGGEDHMTSPAASRKLFDKLPADMDKEYVLLEGEYHEVHNEQTTTAARLTMPLNIDALRKELANMPPFHEPPATSTAANDEKAQAVQQVKACIKEGVAQDTARDAATTAAANEASRNTATSTASTTQPGQ</sequence>
<dbReference type="InterPro" id="IPR051044">
    <property type="entry name" value="MAG_DAG_Lipase"/>
</dbReference>
<dbReference type="Proteomes" id="UP000278143">
    <property type="component" value="Unassembled WGS sequence"/>
</dbReference>
<gene>
    <name evidence="3" type="ORF">SYNPS1DRAFT_32053</name>
</gene>
<feature type="domain" description="Serine aminopeptidase S33" evidence="2">
    <location>
        <begin position="3"/>
        <end position="125"/>
    </location>
</feature>
<evidence type="ECO:0000313" key="3">
    <source>
        <dbReference type="EMBL" id="RKP22363.1"/>
    </source>
</evidence>
<keyword evidence="3" id="KW-0378">Hydrolase</keyword>
<evidence type="ECO:0000313" key="4">
    <source>
        <dbReference type="Proteomes" id="UP000278143"/>
    </source>
</evidence>
<evidence type="ECO:0000256" key="1">
    <source>
        <dbReference type="SAM" id="MobiDB-lite"/>
    </source>
</evidence>
<dbReference type="AlphaFoldDB" id="A0A4P9YR76"/>
<organism evidence="3 4">
    <name type="scientific">Syncephalis pseudoplumigaleata</name>
    <dbReference type="NCBI Taxonomy" id="1712513"/>
    <lineage>
        <taxon>Eukaryota</taxon>
        <taxon>Fungi</taxon>
        <taxon>Fungi incertae sedis</taxon>
        <taxon>Zoopagomycota</taxon>
        <taxon>Zoopagomycotina</taxon>
        <taxon>Zoopagomycetes</taxon>
        <taxon>Zoopagales</taxon>
        <taxon>Piptocephalidaceae</taxon>
        <taxon>Syncephalis</taxon>
    </lineage>
</organism>
<evidence type="ECO:0000259" key="2">
    <source>
        <dbReference type="Pfam" id="PF12146"/>
    </source>
</evidence>
<reference evidence="4" key="1">
    <citation type="journal article" date="2018" name="Nat. Microbiol.">
        <title>Leveraging single-cell genomics to expand the fungal tree of life.</title>
        <authorList>
            <person name="Ahrendt S.R."/>
            <person name="Quandt C.A."/>
            <person name="Ciobanu D."/>
            <person name="Clum A."/>
            <person name="Salamov A."/>
            <person name="Andreopoulos B."/>
            <person name="Cheng J.F."/>
            <person name="Woyke T."/>
            <person name="Pelin A."/>
            <person name="Henrissat B."/>
            <person name="Reynolds N.K."/>
            <person name="Benny G.L."/>
            <person name="Smith M.E."/>
            <person name="James T.Y."/>
            <person name="Grigoriev I.V."/>
        </authorList>
    </citation>
    <scope>NUCLEOTIDE SEQUENCE [LARGE SCALE GENOMIC DNA]</scope>
    <source>
        <strain evidence="4">Benny S71-1</strain>
    </source>
</reference>
<dbReference type="GO" id="GO:0016787">
    <property type="term" value="F:hydrolase activity"/>
    <property type="evidence" value="ECO:0007669"/>
    <property type="project" value="UniProtKB-KW"/>
</dbReference>
<proteinExistence type="predicted"/>
<dbReference type="SUPFAM" id="SSF53474">
    <property type="entry name" value="alpha/beta-Hydrolases"/>
    <property type="match status" value="1"/>
</dbReference>
<accession>A0A4P9YR76</accession>
<feature type="region of interest" description="Disordered" evidence="1">
    <location>
        <begin position="247"/>
        <end position="279"/>
    </location>
</feature>
<keyword evidence="4" id="KW-1185">Reference proteome</keyword>
<dbReference type="Pfam" id="PF12146">
    <property type="entry name" value="Hydrolase_4"/>
    <property type="match status" value="1"/>
</dbReference>
<dbReference type="PANTHER" id="PTHR11614">
    <property type="entry name" value="PHOSPHOLIPASE-RELATED"/>
    <property type="match status" value="1"/>
</dbReference>
<dbReference type="OrthoDB" id="10249433at2759"/>
<dbReference type="InterPro" id="IPR029058">
    <property type="entry name" value="AB_hydrolase_fold"/>
</dbReference>
<dbReference type="InterPro" id="IPR022742">
    <property type="entry name" value="Hydrolase_4"/>
</dbReference>